<dbReference type="OrthoDB" id="432528at2759"/>
<feature type="non-terminal residue" evidence="1">
    <location>
        <position position="1"/>
    </location>
</feature>
<reference evidence="1" key="1">
    <citation type="submission" date="2021-06" db="EMBL/GenBank/DDBJ databases">
        <authorList>
            <person name="Kallberg Y."/>
            <person name="Tangrot J."/>
            <person name="Rosling A."/>
        </authorList>
    </citation>
    <scope>NUCLEOTIDE SEQUENCE</scope>
    <source>
        <strain evidence="1">CL551</strain>
    </source>
</reference>
<feature type="non-terminal residue" evidence="1">
    <location>
        <position position="215"/>
    </location>
</feature>
<dbReference type="Gene3D" id="2.120.10.80">
    <property type="entry name" value="Kelch-type beta propeller"/>
    <property type="match status" value="1"/>
</dbReference>
<evidence type="ECO:0000313" key="1">
    <source>
        <dbReference type="EMBL" id="CAG8767949.1"/>
    </source>
</evidence>
<protein>
    <submittedName>
        <fullName evidence="1">14736_t:CDS:1</fullName>
    </submittedName>
</protein>
<dbReference type="EMBL" id="CAJVPV010044733">
    <property type="protein sequence ID" value="CAG8767949.1"/>
    <property type="molecule type" value="Genomic_DNA"/>
</dbReference>
<dbReference type="InterPro" id="IPR015915">
    <property type="entry name" value="Kelch-typ_b-propeller"/>
</dbReference>
<dbReference type="AlphaFoldDB" id="A0A9N9J984"/>
<keyword evidence="2" id="KW-1185">Reference proteome</keyword>
<dbReference type="Proteomes" id="UP000789342">
    <property type="component" value="Unassembled WGS sequence"/>
</dbReference>
<evidence type="ECO:0000313" key="2">
    <source>
        <dbReference type="Proteomes" id="UP000789342"/>
    </source>
</evidence>
<gene>
    <name evidence="1" type="ORF">AMORRO_LOCUS16410</name>
</gene>
<dbReference type="SUPFAM" id="SSF117281">
    <property type="entry name" value="Kelch motif"/>
    <property type="match status" value="1"/>
</dbReference>
<organism evidence="1 2">
    <name type="scientific">Acaulospora morrowiae</name>
    <dbReference type="NCBI Taxonomy" id="94023"/>
    <lineage>
        <taxon>Eukaryota</taxon>
        <taxon>Fungi</taxon>
        <taxon>Fungi incertae sedis</taxon>
        <taxon>Mucoromycota</taxon>
        <taxon>Glomeromycotina</taxon>
        <taxon>Glomeromycetes</taxon>
        <taxon>Diversisporales</taxon>
        <taxon>Acaulosporaceae</taxon>
        <taxon>Acaulospora</taxon>
    </lineage>
</organism>
<accession>A0A9N9J984</accession>
<comment type="caution">
    <text evidence="1">The sequence shown here is derived from an EMBL/GenBank/DDBJ whole genome shotgun (WGS) entry which is preliminary data.</text>
</comment>
<sequence length="215" mass="23932">KDLRSNWYVIPKKSSRFVIGSKVVPPKRKTKESVKSVEAVAQALPYGIGEMFVRSVHGGDSVSKSLPTSKCDKCRINWNHQVPEKKQYRQRAYIKFGGLILYIGGKEFTGLTVQTVALNNITTYDFNNYTWGAVAASSESTFENRFGHSSVITLDDLVFCYGGAKLNDTAVSNQLIILNVTASPYKWFEPTVSWKSPPGLFYHSADSVGDFMIIA</sequence>
<name>A0A9N9J984_9GLOM</name>
<proteinExistence type="predicted"/>